<reference evidence="7 8" key="1">
    <citation type="submission" date="2023-03" db="EMBL/GenBank/DDBJ databases">
        <title>NovoSphingobium album sp. nov. isolated from polycyclic aromatic hydrocarbons- and heavy-metal polluted soil.</title>
        <authorList>
            <person name="Liu Z."/>
            <person name="Wang K."/>
        </authorList>
    </citation>
    <scope>NUCLEOTIDE SEQUENCE [LARGE SCALE GENOMIC DNA]</scope>
    <source>
        <strain evidence="7 8">H3SJ31-1</strain>
    </source>
</reference>
<comment type="caution">
    <text evidence="7">The sequence shown here is derived from an EMBL/GenBank/DDBJ whole genome shotgun (WGS) entry which is preliminary data.</text>
</comment>
<dbReference type="PANTHER" id="PTHR40980">
    <property type="entry name" value="PLUG DOMAIN-CONTAINING PROTEIN"/>
    <property type="match status" value="1"/>
</dbReference>
<dbReference type="PROSITE" id="PS51257">
    <property type="entry name" value="PROKAR_LIPOPROTEIN"/>
    <property type="match status" value="1"/>
</dbReference>
<evidence type="ECO:0000313" key="8">
    <source>
        <dbReference type="Proteomes" id="UP001216253"/>
    </source>
</evidence>
<evidence type="ECO:0000256" key="4">
    <source>
        <dbReference type="PROSITE-ProRule" id="PRU01360"/>
    </source>
</evidence>
<dbReference type="InterPro" id="IPR018247">
    <property type="entry name" value="EF_Hand_1_Ca_BS"/>
</dbReference>
<dbReference type="RefSeq" id="WP_275228642.1">
    <property type="nucleotide sequence ID" value="NZ_JARESE010000044.1"/>
</dbReference>
<dbReference type="PROSITE" id="PS00018">
    <property type="entry name" value="EF_HAND_1"/>
    <property type="match status" value="1"/>
</dbReference>
<sequence length="745" mass="80628">MNVKNGLRLTVAAMAVFACVQPAFAQNRRFDIPAQPATTGIQALGTATGLQIVAAAEDVRGLRIAPVRGEMSAREAVRRALEGSGLSVVSDDGRTLVIKRVAARPTAALDDRPAFGAAEDEIIVTGIRRSLDQSLAVRRNASGIVDAVVAEDIGKLPDQNVIETLQRIPGVQIARVQGEGNAFVIRGISQNQIQFNGAMLGGPTSDGTGRLGEFNPEILAGMQVIKSPSADTTEGALGGTVNLVTKKPLDQDRFVAAGRIQGSYYDRAERLGYQASAMISAKTADDRLGLLLGFTRHDYIRSTHSFDSAGWTLLNAGTANQFDTNNDGVANSADQRNVYRPLRMTNNLLWLDHVRNGYNGAVQFRPAPGLEFSFDAAITDTMVRLDALRLTAILSNAAKDVTLGEEGTVVGATYTSPTLRSGNFQETYDTRQEIYSLAARFERGPWLVEARGTRSTGWRESFQGVPLLIPLAGLSTSATTDFAAGNDVPTFLLAQNYDPMDPRNWRLESNYETIDIIDTTSDEAKLDVTWQAGWNWIKRIKVGARYQDTKLSSLRRAQNPSAAAIIAAYPQADGNRDGVLSATELAGVSFSGLPGSHFLNGTSSDTVYDWLAGPTDFAATRAGLGLSYPEITLSTVRDTHQKQMAGYAMLDLDGAIGRLDVKGDAGLRYVHIDRTSGGYVIGAETYYQTYNSKFDYVLPSLNLRTMLTPKLQARLSLARVIANPTLTSVAPGARRQLRWPVERRL</sequence>
<evidence type="ECO:0000256" key="5">
    <source>
        <dbReference type="SAM" id="SignalP"/>
    </source>
</evidence>
<keyword evidence="4" id="KW-0812">Transmembrane</keyword>
<name>A0ABT5WTA6_9SPHN</name>
<dbReference type="PROSITE" id="PS52016">
    <property type="entry name" value="TONB_DEPENDENT_REC_3"/>
    <property type="match status" value="1"/>
</dbReference>
<keyword evidence="5" id="KW-0732">Signal</keyword>
<dbReference type="Gene3D" id="3.55.50.30">
    <property type="match status" value="1"/>
</dbReference>
<dbReference type="InterPro" id="IPR011662">
    <property type="entry name" value="Secretin/TonB_short_N"/>
</dbReference>
<dbReference type="EMBL" id="JARESE010000044">
    <property type="protein sequence ID" value="MDE8652558.1"/>
    <property type="molecule type" value="Genomic_DNA"/>
</dbReference>
<feature type="chain" id="PRO_5046279148" evidence="5">
    <location>
        <begin position="26"/>
        <end position="745"/>
    </location>
</feature>
<organism evidence="7 8">
    <name type="scientific">Novosphingobium album</name>
    <name type="common">ex Liu et al. 2023</name>
    <dbReference type="NCBI Taxonomy" id="3031130"/>
    <lineage>
        <taxon>Bacteria</taxon>
        <taxon>Pseudomonadati</taxon>
        <taxon>Pseudomonadota</taxon>
        <taxon>Alphaproteobacteria</taxon>
        <taxon>Sphingomonadales</taxon>
        <taxon>Sphingomonadaceae</taxon>
        <taxon>Novosphingobium</taxon>
    </lineage>
</organism>
<evidence type="ECO:0000313" key="7">
    <source>
        <dbReference type="EMBL" id="MDE8652558.1"/>
    </source>
</evidence>
<keyword evidence="1 4" id="KW-0813">Transport</keyword>
<dbReference type="SMART" id="SM00965">
    <property type="entry name" value="STN"/>
    <property type="match status" value="1"/>
</dbReference>
<keyword evidence="2 4" id="KW-0472">Membrane</keyword>
<dbReference type="SUPFAM" id="SSF56935">
    <property type="entry name" value="Porins"/>
    <property type="match status" value="1"/>
</dbReference>
<accession>A0ABT5WTA6</accession>
<evidence type="ECO:0000256" key="1">
    <source>
        <dbReference type="ARBA" id="ARBA00022448"/>
    </source>
</evidence>
<keyword evidence="7" id="KW-0675">Receptor</keyword>
<proteinExistence type="inferred from homology"/>
<keyword evidence="4" id="KW-1134">Transmembrane beta strand</keyword>
<comment type="subcellular location">
    <subcellularLocation>
        <location evidence="4">Cell outer membrane</location>
        <topology evidence="4">Multi-pass membrane protein</topology>
    </subcellularLocation>
</comment>
<dbReference type="InterPro" id="IPR012910">
    <property type="entry name" value="Plug_dom"/>
</dbReference>
<dbReference type="NCBIfam" id="TIGR01782">
    <property type="entry name" value="TonB-Xanth-Caul"/>
    <property type="match status" value="1"/>
</dbReference>
<dbReference type="Pfam" id="PF07715">
    <property type="entry name" value="Plug"/>
    <property type="match status" value="1"/>
</dbReference>
<dbReference type="Pfam" id="PF07660">
    <property type="entry name" value="STN"/>
    <property type="match status" value="1"/>
</dbReference>
<keyword evidence="3 4" id="KW-0998">Cell outer membrane</keyword>
<dbReference type="Gene3D" id="2.170.130.10">
    <property type="entry name" value="TonB-dependent receptor, plug domain"/>
    <property type="match status" value="1"/>
</dbReference>
<gene>
    <name evidence="7" type="ORF">PYV00_12685</name>
</gene>
<keyword evidence="8" id="KW-1185">Reference proteome</keyword>
<comment type="similarity">
    <text evidence="4">Belongs to the TonB-dependent receptor family.</text>
</comment>
<dbReference type="Proteomes" id="UP001216253">
    <property type="component" value="Unassembled WGS sequence"/>
</dbReference>
<protein>
    <submittedName>
        <fullName evidence="7">TonB-dependent receptor</fullName>
    </submittedName>
</protein>
<evidence type="ECO:0000259" key="6">
    <source>
        <dbReference type="SMART" id="SM00965"/>
    </source>
</evidence>
<evidence type="ECO:0000256" key="3">
    <source>
        <dbReference type="ARBA" id="ARBA00023237"/>
    </source>
</evidence>
<evidence type="ECO:0000256" key="2">
    <source>
        <dbReference type="ARBA" id="ARBA00023136"/>
    </source>
</evidence>
<dbReference type="InterPro" id="IPR010104">
    <property type="entry name" value="TonB_rcpt_bac"/>
</dbReference>
<feature type="domain" description="Secretin/TonB short N-terminal" evidence="6">
    <location>
        <begin position="50"/>
        <end position="101"/>
    </location>
</feature>
<dbReference type="InterPro" id="IPR039426">
    <property type="entry name" value="TonB-dep_rcpt-like"/>
</dbReference>
<dbReference type="PANTHER" id="PTHR40980:SF3">
    <property type="entry name" value="TONB-DEPENDENT RECEPTOR-LIKE BETA-BARREL DOMAIN-CONTAINING PROTEIN"/>
    <property type="match status" value="1"/>
</dbReference>
<feature type="signal peptide" evidence="5">
    <location>
        <begin position="1"/>
        <end position="25"/>
    </location>
</feature>
<dbReference type="InterPro" id="IPR037066">
    <property type="entry name" value="Plug_dom_sf"/>
</dbReference>